<sequence>MNVRSIIRAIVALFVGVCPVSVVYGQDLCDPATSRVVSVEASTAHRSLLEIVEIVKPILRVIYEDGTSYDLTPVNFSIRDVGSTADLDYCIEERVEDARIIFGSIELAVNFDWSQQGKVNHLRLPIFFDEIDFAAVTDVQASVSSPNEVVLTFTVLNPGEAQFSFVTDARLGWRSTELCSSPAPFARQYSIEVSNERELRVFGEGENFRTQPPFKIIAGDGTLVGSKFHGDFCGIGEGELVVTLDRLIVGSDESAASFAVVFKNDLFSNIAGQSSLIFLGASLEFQSPSIFPRIVGGYTPLF</sequence>
<evidence type="ECO:0000313" key="1">
    <source>
        <dbReference type="EMBL" id="AZV79054.1"/>
    </source>
</evidence>
<name>A0A3T0N4W4_9RHOB</name>
<gene>
    <name evidence="1" type="ORF">EBB79_15025</name>
</gene>
<accession>A0A3T0N4W4</accession>
<organism evidence="1 2">
    <name type="scientific">Parasedimentitalea marina</name>
    <dbReference type="NCBI Taxonomy" id="2483033"/>
    <lineage>
        <taxon>Bacteria</taxon>
        <taxon>Pseudomonadati</taxon>
        <taxon>Pseudomonadota</taxon>
        <taxon>Alphaproteobacteria</taxon>
        <taxon>Rhodobacterales</taxon>
        <taxon>Paracoccaceae</taxon>
        <taxon>Parasedimentitalea</taxon>
    </lineage>
</organism>
<dbReference type="AlphaFoldDB" id="A0A3T0N4W4"/>
<reference evidence="1 2" key="1">
    <citation type="submission" date="2018-10" db="EMBL/GenBank/DDBJ databases">
        <title>Parasedimentitalea marina sp. nov., a psychrophilic bacterium isolated from deep seawater of the New Britain Trench.</title>
        <authorList>
            <person name="Cao J."/>
        </authorList>
    </citation>
    <scope>NUCLEOTIDE SEQUENCE [LARGE SCALE GENOMIC DNA]</scope>
    <source>
        <strain evidence="1 2">W43</strain>
    </source>
</reference>
<evidence type="ECO:0000313" key="2">
    <source>
        <dbReference type="Proteomes" id="UP000283063"/>
    </source>
</evidence>
<dbReference type="KEGG" id="sedi:EBB79_15025"/>
<dbReference type="RefSeq" id="WP_127749603.1">
    <property type="nucleotide sequence ID" value="NZ_CP033219.1"/>
</dbReference>
<proteinExistence type="predicted"/>
<keyword evidence="2" id="KW-1185">Reference proteome</keyword>
<protein>
    <submittedName>
        <fullName evidence="1">Uncharacterized protein</fullName>
    </submittedName>
</protein>
<dbReference type="Proteomes" id="UP000283063">
    <property type="component" value="Chromosome"/>
</dbReference>
<dbReference type="EMBL" id="CP033219">
    <property type="protein sequence ID" value="AZV79054.1"/>
    <property type="molecule type" value="Genomic_DNA"/>
</dbReference>